<gene>
    <name evidence="12" type="ORF">FHW12_004249</name>
</gene>
<evidence type="ECO:0000256" key="1">
    <source>
        <dbReference type="ARBA" id="ARBA00004418"/>
    </source>
</evidence>
<evidence type="ECO:0000256" key="2">
    <source>
        <dbReference type="ARBA" id="ARBA00022617"/>
    </source>
</evidence>
<evidence type="ECO:0000313" key="12">
    <source>
        <dbReference type="EMBL" id="MBA8890002.1"/>
    </source>
</evidence>
<dbReference type="InterPro" id="IPR026259">
    <property type="entry name" value="MauG/Cytc_peroxidase"/>
</dbReference>
<comment type="caution">
    <text evidence="12">The sequence shown here is derived from an EMBL/GenBank/DDBJ whole genome shotgun (WGS) entry which is preliminary data.</text>
</comment>
<feature type="domain" description="Cytochrome c" evidence="11">
    <location>
        <begin position="190"/>
        <end position="338"/>
    </location>
</feature>
<evidence type="ECO:0000259" key="11">
    <source>
        <dbReference type="PROSITE" id="PS51007"/>
    </source>
</evidence>
<name>A0A839F7C8_9GAMM</name>
<dbReference type="PANTHER" id="PTHR30600">
    <property type="entry name" value="CYTOCHROME C PEROXIDASE-RELATED"/>
    <property type="match status" value="1"/>
</dbReference>
<dbReference type="Pfam" id="PF03150">
    <property type="entry name" value="CCP_MauG"/>
    <property type="match status" value="1"/>
</dbReference>
<dbReference type="PANTHER" id="PTHR30600:SF9">
    <property type="entry name" value="BLR7738 PROTEIN"/>
    <property type="match status" value="1"/>
</dbReference>
<dbReference type="AlphaFoldDB" id="A0A839F7C8"/>
<feature type="signal peptide" evidence="10">
    <location>
        <begin position="1"/>
        <end position="25"/>
    </location>
</feature>
<keyword evidence="5" id="KW-0574">Periplasm</keyword>
<keyword evidence="2 8" id="KW-0349">Heme</keyword>
<evidence type="ECO:0000313" key="13">
    <source>
        <dbReference type="Proteomes" id="UP000550401"/>
    </source>
</evidence>
<dbReference type="Proteomes" id="UP000550401">
    <property type="component" value="Unassembled WGS sequence"/>
</dbReference>
<evidence type="ECO:0000256" key="8">
    <source>
        <dbReference type="PIRSR" id="PIRSR000294-1"/>
    </source>
</evidence>
<feature type="binding site" description="axial binding residue" evidence="9">
    <location>
        <position position="61"/>
    </location>
    <ligand>
        <name>heme c</name>
        <dbReference type="ChEBI" id="CHEBI:61717"/>
        <label>1</label>
    </ligand>
    <ligandPart>
        <name>Fe</name>
        <dbReference type="ChEBI" id="CHEBI:18248"/>
    </ligandPart>
</feature>
<reference evidence="12 13" key="1">
    <citation type="submission" date="2020-07" db="EMBL/GenBank/DDBJ databases">
        <title>Genomic Encyclopedia of Type Strains, Phase IV (KMG-V): Genome sequencing to study the core and pangenomes of soil and plant-associated prokaryotes.</title>
        <authorList>
            <person name="Whitman W."/>
        </authorList>
    </citation>
    <scope>NUCLEOTIDE SEQUENCE [LARGE SCALE GENOMIC DNA]</scope>
    <source>
        <strain evidence="12 13">RH2WT43</strain>
    </source>
</reference>
<keyword evidence="12" id="KW-0575">Peroxidase</keyword>
<dbReference type="InterPro" id="IPR051395">
    <property type="entry name" value="Cytochrome_c_Peroxidase/MauG"/>
</dbReference>
<comment type="subcellular location">
    <subcellularLocation>
        <location evidence="1">Periplasm</location>
    </subcellularLocation>
</comment>
<feature type="chain" id="PRO_5032548824" evidence="10">
    <location>
        <begin position="26"/>
        <end position="348"/>
    </location>
</feature>
<keyword evidence="13" id="KW-1185">Reference proteome</keyword>
<evidence type="ECO:0000256" key="9">
    <source>
        <dbReference type="PIRSR" id="PIRSR000294-2"/>
    </source>
</evidence>
<keyword evidence="6 12" id="KW-0560">Oxidoreductase</keyword>
<feature type="domain" description="Cytochrome c" evidence="11">
    <location>
        <begin position="35"/>
        <end position="170"/>
    </location>
</feature>
<dbReference type="EC" id="1.11.1.5" evidence="12"/>
<dbReference type="InterPro" id="IPR036909">
    <property type="entry name" value="Cyt_c-like_dom_sf"/>
</dbReference>
<comment type="PTM">
    <text evidence="8">Binds 2 heme groups per subunit.</text>
</comment>
<organism evidence="12 13">
    <name type="scientific">Dokdonella fugitiva</name>
    <dbReference type="NCBI Taxonomy" id="328517"/>
    <lineage>
        <taxon>Bacteria</taxon>
        <taxon>Pseudomonadati</taxon>
        <taxon>Pseudomonadota</taxon>
        <taxon>Gammaproteobacteria</taxon>
        <taxon>Lysobacterales</taxon>
        <taxon>Rhodanobacteraceae</taxon>
        <taxon>Dokdonella</taxon>
    </lineage>
</organism>
<evidence type="ECO:0000256" key="10">
    <source>
        <dbReference type="SAM" id="SignalP"/>
    </source>
</evidence>
<feature type="binding site" description="covalent" evidence="8">
    <location>
        <position position="57"/>
    </location>
    <ligand>
        <name>heme c</name>
        <dbReference type="ChEBI" id="CHEBI:61717"/>
        <label>1</label>
    </ligand>
</feature>
<dbReference type="PIRSF" id="PIRSF000294">
    <property type="entry name" value="Cytochrome-c_peroxidase"/>
    <property type="match status" value="1"/>
</dbReference>
<keyword evidence="7 9" id="KW-0408">Iron</keyword>
<feature type="binding site" description="covalent" evidence="8">
    <location>
        <position position="60"/>
    </location>
    <ligand>
        <name>heme c</name>
        <dbReference type="ChEBI" id="CHEBI:61717"/>
        <label>1</label>
    </ligand>
</feature>
<dbReference type="InterPro" id="IPR009056">
    <property type="entry name" value="Cyt_c-like_dom"/>
</dbReference>
<dbReference type="EMBL" id="JACGXL010000009">
    <property type="protein sequence ID" value="MBA8890002.1"/>
    <property type="molecule type" value="Genomic_DNA"/>
</dbReference>
<dbReference type="Gene3D" id="1.10.760.10">
    <property type="entry name" value="Cytochrome c-like domain"/>
    <property type="match status" value="2"/>
</dbReference>
<keyword evidence="4 10" id="KW-0732">Signal</keyword>
<evidence type="ECO:0000256" key="7">
    <source>
        <dbReference type="ARBA" id="ARBA00023004"/>
    </source>
</evidence>
<dbReference type="InterPro" id="IPR004852">
    <property type="entry name" value="Di-haem_cyt_c_peroxidsae"/>
</dbReference>
<feature type="binding site" description="axial binding residue" evidence="9">
    <location>
        <position position="209"/>
    </location>
    <ligand>
        <name>heme c</name>
        <dbReference type="ChEBI" id="CHEBI:61717"/>
        <label>2</label>
    </ligand>
    <ligandPart>
        <name>Fe</name>
        <dbReference type="ChEBI" id="CHEBI:18248"/>
    </ligandPart>
</feature>
<evidence type="ECO:0000256" key="5">
    <source>
        <dbReference type="ARBA" id="ARBA00022764"/>
    </source>
</evidence>
<dbReference type="SUPFAM" id="SSF46626">
    <property type="entry name" value="Cytochrome c"/>
    <property type="match status" value="2"/>
</dbReference>
<dbReference type="GO" id="GO:0004130">
    <property type="term" value="F:cytochrome-c peroxidase activity"/>
    <property type="evidence" value="ECO:0007669"/>
    <property type="project" value="UniProtKB-EC"/>
</dbReference>
<evidence type="ECO:0000256" key="3">
    <source>
        <dbReference type="ARBA" id="ARBA00022723"/>
    </source>
</evidence>
<evidence type="ECO:0000256" key="6">
    <source>
        <dbReference type="ARBA" id="ARBA00023002"/>
    </source>
</evidence>
<protein>
    <submittedName>
        <fullName evidence="12">Cytochrome c peroxidase</fullName>
        <ecNumber evidence="12">1.11.1.5</ecNumber>
    </submittedName>
</protein>
<dbReference type="PROSITE" id="PS51007">
    <property type="entry name" value="CYTC"/>
    <property type="match status" value="2"/>
</dbReference>
<proteinExistence type="predicted"/>
<accession>A0A839F7C8</accession>
<dbReference type="RefSeq" id="WP_182533031.1">
    <property type="nucleotide sequence ID" value="NZ_JACGXL010000009.1"/>
</dbReference>
<feature type="binding site" description="covalent" evidence="8">
    <location>
        <position position="208"/>
    </location>
    <ligand>
        <name>heme c</name>
        <dbReference type="ChEBI" id="CHEBI:61717"/>
        <label>2</label>
    </ligand>
</feature>
<evidence type="ECO:0000256" key="4">
    <source>
        <dbReference type="ARBA" id="ARBA00022729"/>
    </source>
</evidence>
<comment type="cofactor">
    <cofactor evidence="8">
        <name>heme</name>
        <dbReference type="ChEBI" id="CHEBI:30413"/>
    </cofactor>
    <text evidence="8">Binds 2 heme groups.</text>
</comment>
<sequence length="348" mass="37822">MRNSLALLSEKAATFAMTCVLAVNAAPASDGARGQIAQFGAILFHAKQLSADGKISCAECHQPTRAFSDSTSLSEGIHGMSGTRNAPSLLDSVDRATLFWDGRRSSLEMLVLDPLLSPREQGLRTPGDIEDRVAGDRFLRRAYADAYGANEPMKVENIARSLAAYVSTLKTSNSRFDQYFFLNDLAAITTQEASGYRLFAGRARCTVCHSVGKDTAPFTDGAFHNQGIGANHLRANVRGLVDRAIAIEPNDLGTTVQSSQEIAALGRFLVTHQIADIGAFRTPSLRNVSLTSPYMHDGSIATLREAVKHELYYSAPDRGANFSNEEQEALVAFLRTLNDEDKHPEDPR</sequence>
<dbReference type="GO" id="GO:0020037">
    <property type="term" value="F:heme binding"/>
    <property type="evidence" value="ECO:0007669"/>
    <property type="project" value="InterPro"/>
</dbReference>
<keyword evidence="3 9" id="KW-0479">Metal-binding</keyword>
<dbReference type="GO" id="GO:0042597">
    <property type="term" value="C:periplasmic space"/>
    <property type="evidence" value="ECO:0007669"/>
    <property type="project" value="UniProtKB-SubCell"/>
</dbReference>
<feature type="binding site" description="covalent" evidence="8">
    <location>
        <position position="205"/>
    </location>
    <ligand>
        <name>heme c</name>
        <dbReference type="ChEBI" id="CHEBI:61717"/>
        <label>2</label>
    </ligand>
</feature>
<dbReference type="GO" id="GO:0046872">
    <property type="term" value="F:metal ion binding"/>
    <property type="evidence" value="ECO:0007669"/>
    <property type="project" value="UniProtKB-KW"/>
</dbReference>
<dbReference type="GO" id="GO:0009055">
    <property type="term" value="F:electron transfer activity"/>
    <property type="evidence" value="ECO:0007669"/>
    <property type="project" value="InterPro"/>
</dbReference>